<dbReference type="EMBL" id="WHWB01034066">
    <property type="protein sequence ID" value="KAJ7414381.1"/>
    <property type="molecule type" value="Genomic_DNA"/>
</dbReference>
<reference evidence="1" key="1">
    <citation type="submission" date="2019-10" db="EMBL/GenBank/DDBJ databases">
        <authorList>
            <person name="Soares A.E.R."/>
            <person name="Aleixo A."/>
            <person name="Schneider P."/>
            <person name="Miyaki C.Y."/>
            <person name="Schneider M.P."/>
            <person name="Mello C."/>
            <person name="Vasconcelos A.T.R."/>
        </authorList>
    </citation>
    <scope>NUCLEOTIDE SEQUENCE</scope>
    <source>
        <tissue evidence="1">Muscle</tissue>
    </source>
</reference>
<comment type="caution">
    <text evidence="1">The sequence shown here is derived from an EMBL/GenBank/DDBJ whole genome shotgun (WGS) entry which is preliminary data.</text>
</comment>
<dbReference type="PANTHER" id="PTHR33332">
    <property type="entry name" value="REVERSE TRANSCRIPTASE DOMAIN-CONTAINING PROTEIN"/>
    <property type="match status" value="1"/>
</dbReference>
<proteinExistence type="predicted"/>
<sequence>MLKFNKATCWVLPLDCNNLRQCYRLGVRALESCLVKKAWECYLKALNMSQHCAQVAKKANGILDCISSRVTSRTRAVIVSLYSALVECTLNQFADDMKLDGSIYLLEGRKYLQQDLSRLDQRSVVRGSTRQTAWSCPWVTTTPYSTEGLGKSLLESCPIEKDLGVLFERIQQCAQVAEKTNGVLACVSNSLFSRTRAVIIPLYTTLVKPLLE</sequence>
<evidence type="ECO:0000313" key="2">
    <source>
        <dbReference type="Proteomes" id="UP001145742"/>
    </source>
</evidence>
<organism evidence="1 2">
    <name type="scientific">Willisornis vidua</name>
    <name type="common">Xingu scale-backed antbird</name>
    <dbReference type="NCBI Taxonomy" id="1566151"/>
    <lineage>
        <taxon>Eukaryota</taxon>
        <taxon>Metazoa</taxon>
        <taxon>Chordata</taxon>
        <taxon>Craniata</taxon>
        <taxon>Vertebrata</taxon>
        <taxon>Euteleostomi</taxon>
        <taxon>Archelosauria</taxon>
        <taxon>Archosauria</taxon>
        <taxon>Dinosauria</taxon>
        <taxon>Saurischia</taxon>
        <taxon>Theropoda</taxon>
        <taxon>Coelurosauria</taxon>
        <taxon>Aves</taxon>
        <taxon>Neognathae</taxon>
        <taxon>Neoaves</taxon>
        <taxon>Telluraves</taxon>
        <taxon>Australaves</taxon>
        <taxon>Passeriformes</taxon>
        <taxon>Thamnophilidae</taxon>
        <taxon>Willisornis</taxon>
    </lineage>
</organism>
<name>A0ABQ9D3P2_9PASS</name>
<protein>
    <submittedName>
        <fullName evidence="1">Uncharacterized protein</fullName>
    </submittedName>
</protein>
<dbReference type="Proteomes" id="UP001145742">
    <property type="component" value="Unassembled WGS sequence"/>
</dbReference>
<accession>A0ABQ9D3P2</accession>
<gene>
    <name evidence="1" type="ORF">WISP_84538</name>
</gene>
<keyword evidence="2" id="KW-1185">Reference proteome</keyword>
<evidence type="ECO:0000313" key="1">
    <source>
        <dbReference type="EMBL" id="KAJ7414381.1"/>
    </source>
</evidence>